<accession>A0A076EJ07</accession>
<dbReference type="SUPFAM" id="SSF52317">
    <property type="entry name" value="Class I glutamine amidotransferase-like"/>
    <property type="match status" value="1"/>
</dbReference>
<dbReference type="PANTHER" id="PTHR42695:SF5">
    <property type="entry name" value="GLUTAMINE AMIDOTRANSFERASE YLR126C-RELATED"/>
    <property type="match status" value="1"/>
</dbReference>
<dbReference type="eggNOG" id="COG0518">
    <property type="taxonomic scope" value="Bacteria"/>
</dbReference>
<sequence length="223" mass="23696">MNKPWAVVKHVSFEGPALVGTLLAERGIRYTEYPMYRASELPAVHDIGGLVVMGGPMGARDDVTHPQLPRERNFIKEIVGAGLPMLGICLGAQLLAASFGSAIRRGPTPENGAGTVTVSEDGTRDPVFGSVGAEVPVVHWHGDTFDLPGGAVRLASSHLYENQAFAIGRRAYGLQFHVELTRAQLAVMHAHMPPGTAPSGEHLDDVEAAGRIMIGSFLDLAES</sequence>
<dbReference type="InterPro" id="IPR044992">
    <property type="entry name" value="ChyE-like"/>
</dbReference>
<keyword evidence="2" id="KW-0808">Transferase</keyword>
<dbReference type="EMBL" id="CP008947">
    <property type="protein sequence ID" value="AII05676.1"/>
    <property type="molecule type" value="Genomic_DNA"/>
</dbReference>
<dbReference type="GO" id="GO:0005829">
    <property type="term" value="C:cytosol"/>
    <property type="evidence" value="ECO:0007669"/>
    <property type="project" value="TreeGrafter"/>
</dbReference>
<dbReference type="Proteomes" id="UP000028488">
    <property type="component" value="Chromosome"/>
</dbReference>
<name>A0A076EJ07_RHOOP</name>
<dbReference type="PROSITE" id="PS51273">
    <property type="entry name" value="GATASE_TYPE_1"/>
    <property type="match status" value="1"/>
</dbReference>
<evidence type="ECO:0000259" key="1">
    <source>
        <dbReference type="Pfam" id="PF00117"/>
    </source>
</evidence>
<organism evidence="2 3">
    <name type="scientific">Rhodococcus opacus</name>
    <name type="common">Nocardia opaca</name>
    <dbReference type="NCBI Taxonomy" id="37919"/>
    <lineage>
        <taxon>Bacteria</taxon>
        <taxon>Bacillati</taxon>
        <taxon>Actinomycetota</taxon>
        <taxon>Actinomycetes</taxon>
        <taxon>Mycobacteriales</taxon>
        <taxon>Nocardiaceae</taxon>
        <taxon>Rhodococcus</taxon>
    </lineage>
</organism>
<dbReference type="InterPro" id="IPR017926">
    <property type="entry name" value="GATASE"/>
</dbReference>
<dbReference type="RefSeq" id="WP_128639609.1">
    <property type="nucleotide sequence ID" value="NZ_CP008947.1"/>
</dbReference>
<evidence type="ECO:0000313" key="3">
    <source>
        <dbReference type="Proteomes" id="UP000028488"/>
    </source>
</evidence>
<feature type="domain" description="Glutamine amidotransferase" evidence="1">
    <location>
        <begin position="23"/>
        <end position="181"/>
    </location>
</feature>
<dbReference type="CDD" id="cd01741">
    <property type="entry name" value="GATase1_1"/>
    <property type="match status" value="1"/>
</dbReference>
<dbReference type="AlphaFoldDB" id="A0A076EJ07"/>
<dbReference type="GO" id="GO:0016740">
    <property type="term" value="F:transferase activity"/>
    <property type="evidence" value="ECO:0007669"/>
    <property type="project" value="UniProtKB-KW"/>
</dbReference>
<proteinExistence type="predicted"/>
<protein>
    <submittedName>
        <fullName evidence="2">Glutamine amidotransferase</fullName>
    </submittedName>
</protein>
<evidence type="ECO:0000313" key="2">
    <source>
        <dbReference type="EMBL" id="AII05676.1"/>
    </source>
</evidence>
<dbReference type="InterPro" id="IPR029062">
    <property type="entry name" value="Class_I_gatase-like"/>
</dbReference>
<dbReference type="Gene3D" id="3.40.50.880">
    <property type="match status" value="1"/>
</dbReference>
<dbReference type="Pfam" id="PF00117">
    <property type="entry name" value="GATase"/>
    <property type="match status" value="1"/>
</dbReference>
<keyword evidence="2" id="KW-0315">Glutamine amidotransferase</keyword>
<reference evidence="2 3" key="1">
    <citation type="submission" date="2014-07" db="EMBL/GenBank/DDBJ databases">
        <title>Genome Sequence of Rhodococcus opacus Strain R7, a Biodegrader of Mono- and Polycyclic Aromatic Hydrocarbons.</title>
        <authorList>
            <person name="Di Gennaro P."/>
            <person name="Zampolli J."/>
            <person name="Presti I."/>
            <person name="Cappelletti M."/>
            <person name="D'Ursi P."/>
            <person name="Orro A."/>
            <person name="Mezzelani A."/>
            <person name="Milanesi L."/>
        </authorList>
    </citation>
    <scope>NUCLEOTIDE SEQUENCE [LARGE SCALE GENOMIC DNA]</scope>
    <source>
        <strain evidence="2 3">R7</strain>
    </source>
</reference>
<gene>
    <name evidence="2" type="ORF">EP51_14020</name>
</gene>
<dbReference type="PANTHER" id="PTHR42695">
    <property type="entry name" value="GLUTAMINE AMIDOTRANSFERASE YLR126C-RELATED"/>
    <property type="match status" value="1"/>
</dbReference>